<dbReference type="RefSeq" id="WP_307285580.1">
    <property type="nucleotide sequence ID" value="NZ_JAUSZT010000003.1"/>
</dbReference>
<reference evidence="1 2" key="1">
    <citation type="submission" date="2023-07" db="EMBL/GenBank/DDBJ databases">
        <title>Comparative genomics of wheat-associated soil bacteria to identify genetic determinants of phenazine resistance.</title>
        <authorList>
            <person name="Mouncey N."/>
        </authorList>
    </citation>
    <scope>NUCLEOTIDE SEQUENCE [LARGE SCALE GENOMIC DNA]</scope>
    <source>
        <strain evidence="1 2">W4I11</strain>
    </source>
</reference>
<proteinExistence type="predicted"/>
<sequence length="104" mass="11785">MTETTLLTDHQAIRDWAGTRSGVPAIRDPAALIGITEPVLMIKFGLEAYADKDDSGADRPDELGRPRLVEWDEWFDLFDKNQLALVVSTEIEGQPDEFHEFVRK</sequence>
<accession>A0ABU0SF64</accession>
<name>A0ABU0SF64_9HYPH</name>
<dbReference type="Proteomes" id="UP001237780">
    <property type="component" value="Unassembled WGS sequence"/>
</dbReference>
<dbReference type="EMBL" id="JAUSZT010000003">
    <property type="protein sequence ID" value="MDQ0999375.1"/>
    <property type="molecule type" value="Genomic_DNA"/>
</dbReference>
<keyword evidence="2" id="KW-1185">Reference proteome</keyword>
<evidence type="ECO:0000313" key="1">
    <source>
        <dbReference type="EMBL" id="MDQ0999375.1"/>
    </source>
</evidence>
<gene>
    <name evidence="1" type="ORF">QFZ34_004557</name>
</gene>
<protein>
    <submittedName>
        <fullName evidence="1">Uncharacterized protein</fullName>
    </submittedName>
</protein>
<comment type="caution">
    <text evidence="1">The sequence shown here is derived from an EMBL/GenBank/DDBJ whole genome shotgun (WGS) entry which is preliminary data.</text>
</comment>
<organism evidence="1 2">
    <name type="scientific">Phyllobacterium ifriqiyense</name>
    <dbReference type="NCBI Taxonomy" id="314238"/>
    <lineage>
        <taxon>Bacteria</taxon>
        <taxon>Pseudomonadati</taxon>
        <taxon>Pseudomonadota</taxon>
        <taxon>Alphaproteobacteria</taxon>
        <taxon>Hyphomicrobiales</taxon>
        <taxon>Phyllobacteriaceae</taxon>
        <taxon>Phyllobacterium</taxon>
    </lineage>
</organism>
<evidence type="ECO:0000313" key="2">
    <source>
        <dbReference type="Proteomes" id="UP001237780"/>
    </source>
</evidence>